<name>A0A640L7U4_BACAN</name>
<dbReference type="EMBL" id="BLET01000117">
    <property type="protein sequence ID" value="GET97658.1"/>
    <property type="molecule type" value="Genomic_DNA"/>
</dbReference>
<evidence type="ECO:0000313" key="1">
    <source>
        <dbReference type="EMBL" id="GET97658.1"/>
    </source>
</evidence>
<proteinExistence type="predicted"/>
<accession>A0A640L7U4</accession>
<protein>
    <submittedName>
        <fullName evidence="1">Uncharacterized protein</fullName>
    </submittedName>
</protein>
<reference evidence="1" key="1">
    <citation type="submission" date="2019-12" db="EMBL/GenBank/DDBJ databases">
        <title>Epidemiological and comparative genomic analysis of Bacillus anthracis isolated from northern Vietnam.</title>
        <authorList>
            <person name="Hoang T.T.H."/>
            <person name="Dang D.A."/>
            <person name="Pham M.H."/>
            <person name="Luong M.H."/>
            <person name="Tran N.D."/>
            <person name="Nguyen T.H."/>
            <person name="Nguyen T.T."/>
            <person name="Inoue S."/>
            <person name="Morikawa S."/>
            <person name="Okutani A."/>
        </authorList>
    </citation>
    <scope>NUCLEOTIDE SEQUENCE</scope>
    <source>
        <strain evidence="1">TuanDB</strain>
    </source>
</reference>
<gene>
    <name evidence="1" type="ORF">TuanDB_23320</name>
</gene>
<dbReference type="AlphaFoldDB" id="A0A640L7U4"/>
<organism evidence="1">
    <name type="scientific">Bacillus anthracis</name>
    <name type="common">anthrax bacterium</name>
    <dbReference type="NCBI Taxonomy" id="1392"/>
    <lineage>
        <taxon>Bacteria</taxon>
        <taxon>Bacillati</taxon>
        <taxon>Bacillota</taxon>
        <taxon>Bacilli</taxon>
        <taxon>Bacillales</taxon>
        <taxon>Bacillaceae</taxon>
        <taxon>Bacillus</taxon>
        <taxon>Bacillus cereus group</taxon>
    </lineage>
</organism>
<sequence length="42" mass="4433">MAVVLVAVARVTTVLAAVALKAEIVLKVIAVLREEMALKVVM</sequence>
<comment type="caution">
    <text evidence="1">The sequence shown here is derived from an EMBL/GenBank/DDBJ whole genome shotgun (WGS) entry which is preliminary data.</text>
</comment>